<dbReference type="GO" id="GO:0016881">
    <property type="term" value="F:acid-amino acid ligase activity"/>
    <property type="evidence" value="ECO:0007669"/>
    <property type="project" value="InterPro"/>
</dbReference>
<proteinExistence type="inferred from homology"/>
<dbReference type="AlphaFoldDB" id="A0A1G1XV63"/>
<dbReference type="SUPFAM" id="SSF53623">
    <property type="entry name" value="MurD-like peptide ligases, catalytic domain"/>
    <property type="match status" value="1"/>
</dbReference>
<dbReference type="Proteomes" id="UP000178930">
    <property type="component" value="Unassembled WGS sequence"/>
</dbReference>
<dbReference type="InterPro" id="IPR004101">
    <property type="entry name" value="Mur_ligase_C"/>
</dbReference>
<keyword evidence="2" id="KW-0131">Cell cycle</keyword>
<dbReference type="PANTHER" id="PTHR23135">
    <property type="entry name" value="MUR LIGASE FAMILY MEMBER"/>
    <property type="match status" value="1"/>
</dbReference>
<dbReference type="STRING" id="1797532.A2729_01235"/>
<comment type="caution">
    <text evidence="5">The sequence shown here is derived from an EMBL/GenBank/DDBJ whole genome shotgun (WGS) entry which is preliminary data.</text>
</comment>
<dbReference type="GO" id="GO:0005524">
    <property type="term" value="F:ATP binding"/>
    <property type="evidence" value="ECO:0007669"/>
    <property type="project" value="InterPro"/>
</dbReference>
<dbReference type="EMBL" id="MHIB01000027">
    <property type="protein sequence ID" value="OGY43928.1"/>
    <property type="molecule type" value="Genomic_DNA"/>
</dbReference>
<dbReference type="Pfam" id="PF02875">
    <property type="entry name" value="Mur_ligase_C"/>
    <property type="match status" value="1"/>
</dbReference>
<sequence length="478" mass="53118">MLSQFKKIIPKPLIKLYHYLLAIAANFFYDSPSDKLIVIGVTGTSGKSTVVYLITKLLESAGYKVGCASTILFKVEKNEWLNDKKMTMVGRFALQKLIKRMVKANCQYAVIETTSQGIEQYRHLGINYDILVFTNLYPEHIQAHGSFANYKNAKLKLFAKLKNDSPKLFVGQKIKKTIIANLDDEHASEFLDQWAEEKYGFGIAQKMINDKLQIMNPGEAEDPRWNRDKFSAEGGLASGEKTQNSKLKTIMADKIEIESDGASFQIDDTQFNLKLLGQHNVYHALAAITVCLSQGLSLEVLAKNLQNISGIPGRLEFIKESQPFKIIVDYAFEPKAVSALYKVVKQIFHQKIIHVLGSAGGGRDVSRRPALGQLAGQNADIVIVTNEDPYNEDPQKIIDQVGQGAISAGKTVGQNLFKILDRRQAIAKALSLAQPNDLVLITGKGSEQAIVGKNNKKIPWDDRIVAREELGKILSIKP</sequence>
<dbReference type="UniPathway" id="UPA00219"/>
<name>A0A1G1XV63_9BACT</name>
<dbReference type="GO" id="GO:0071555">
    <property type="term" value="P:cell wall organization"/>
    <property type="evidence" value="ECO:0007669"/>
    <property type="project" value="UniProtKB-KW"/>
</dbReference>
<dbReference type="InterPro" id="IPR013221">
    <property type="entry name" value="Mur_ligase_cen"/>
</dbReference>
<keyword evidence="2" id="KW-0961">Cell wall biogenesis/degradation</keyword>
<evidence type="ECO:0000259" key="4">
    <source>
        <dbReference type="Pfam" id="PF08245"/>
    </source>
</evidence>
<evidence type="ECO:0000256" key="2">
    <source>
        <dbReference type="RuleBase" id="RU004135"/>
    </source>
</evidence>
<keyword evidence="2" id="KW-0573">Peptidoglycan synthesis</keyword>
<dbReference type="Pfam" id="PF08245">
    <property type="entry name" value="Mur_ligase_M"/>
    <property type="match status" value="1"/>
</dbReference>
<dbReference type="InterPro" id="IPR005761">
    <property type="entry name" value="UDP-N-AcMur-Glu-dNH2Pim_ligase"/>
</dbReference>
<gene>
    <name evidence="5" type="ORF">A2729_01235</name>
</gene>
<evidence type="ECO:0000259" key="3">
    <source>
        <dbReference type="Pfam" id="PF02875"/>
    </source>
</evidence>
<dbReference type="GO" id="GO:0008360">
    <property type="term" value="P:regulation of cell shape"/>
    <property type="evidence" value="ECO:0007669"/>
    <property type="project" value="UniProtKB-KW"/>
</dbReference>
<dbReference type="PANTHER" id="PTHR23135:SF4">
    <property type="entry name" value="UDP-N-ACETYLMURAMOYL-L-ALANYL-D-GLUTAMATE--2,6-DIAMINOPIMELATE LIGASE MURE HOMOLOG, CHLOROPLASTIC"/>
    <property type="match status" value="1"/>
</dbReference>
<dbReference type="InterPro" id="IPR036565">
    <property type="entry name" value="Mur-like_cat_sf"/>
</dbReference>
<protein>
    <recommendedName>
        <fullName evidence="7">UDP-N-acetylmuramyl-tripeptide synthetase</fullName>
    </recommendedName>
</protein>
<dbReference type="InterPro" id="IPR036615">
    <property type="entry name" value="Mur_ligase_C_dom_sf"/>
</dbReference>
<comment type="pathway">
    <text evidence="2">Cell wall biogenesis; peptidoglycan biosynthesis.</text>
</comment>
<dbReference type="NCBIfam" id="TIGR01085">
    <property type="entry name" value="murE"/>
    <property type="match status" value="1"/>
</dbReference>
<feature type="domain" description="Mur ligase central" evidence="4">
    <location>
        <begin position="41"/>
        <end position="206"/>
    </location>
</feature>
<evidence type="ECO:0000256" key="1">
    <source>
        <dbReference type="ARBA" id="ARBA00005898"/>
    </source>
</evidence>
<evidence type="ECO:0008006" key="7">
    <source>
        <dbReference type="Google" id="ProtNLM"/>
    </source>
</evidence>
<organism evidence="5 6">
    <name type="scientific">Candidatus Buchananbacteria bacterium RIFCSPHIGHO2_01_FULL_39_14</name>
    <dbReference type="NCBI Taxonomy" id="1797532"/>
    <lineage>
        <taxon>Bacteria</taxon>
        <taxon>Candidatus Buchananiibacteriota</taxon>
    </lineage>
</organism>
<feature type="domain" description="Mur ligase C-terminal" evidence="3">
    <location>
        <begin position="313"/>
        <end position="445"/>
    </location>
</feature>
<keyword evidence="2" id="KW-0132">Cell division</keyword>
<dbReference type="GO" id="GO:0005737">
    <property type="term" value="C:cytoplasm"/>
    <property type="evidence" value="ECO:0007669"/>
    <property type="project" value="UniProtKB-SubCell"/>
</dbReference>
<evidence type="ECO:0000313" key="6">
    <source>
        <dbReference type="Proteomes" id="UP000178930"/>
    </source>
</evidence>
<dbReference type="GO" id="GO:0009252">
    <property type="term" value="P:peptidoglycan biosynthetic process"/>
    <property type="evidence" value="ECO:0007669"/>
    <property type="project" value="UniProtKB-UniPathway"/>
</dbReference>
<dbReference type="Gene3D" id="3.90.190.20">
    <property type="entry name" value="Mur ligase, C-terminal domain"/>
    <property type="match status" value="1"/>
</dbReference>
<dbReference type="Gene3D" id="3.40.1190.10">
    <property type="entry name" value="Mur-like, catalytic domain"/>
    <property type="match status" value="1"/>
</dbReference>
<evidence type="ECO:0000313" key="5">
    <source>
        <dbReference type="EMBL" id="OGY43928.1"/>
    </source>
</evidence>
<keyword evidence="2" id="KW-0133">Cell shape</keyword>
<dbReference type="SUPFAM" id="SSF53244">
    <property type="entry name" value="MurD-like peptide ligases, peptide-binding domain"/>
    <property type="match status" value="1"/>
</dbReference>
<accession>A0A1G1XV63</accession>
<dbReference type="GO" id="GO:0051301">
    <property type="term" value="P:cell division"/>
    <property type="evidence" value="ECO:0007669"/>
    <property type="project" value="UniProtKB-KW"/>
</dbReference>
<comment type="subcellular location">
    <subcellularLocation>
        <location evidence="2">Cytoplasm</location>
    </subcellularLocation>
</comment>
<comment type="similarity">
    <text evidence="1">Belongs to the MurCDEF family. MurE subfamily.</text>
</comment>
<reference evidence="5 6" key="1">
    <citation type="journal article" date="2016" name="Nat. Commun.">
        <title>Thousands of microbial genomes shed light on interconnected biogeochemical processes in an aquifer system.</title>
        <authorList>
            <person name="Anantharaman K."/>
            <person name="Brown C.T."/>
            <person name="Hug L.A."/>
            <person name="Sharon I."/>
            <person name="Castelle C.J."/>
            <person name="Probst A.J."/>
            <person name="Thomas B.C."/>
            <person name="Singh A."/>
            <person name="Wilkins M.J."/>
            <person name="Karaoz U."/>
            <person name="Brodie E.L."/>
            <person name="Williams K.H."/>
            <person name="Hubbard S.S."/>
            <person name="Banfield J.F."/>
        </authorList>
    </citation>
    <scope>NUCLEOTIDE SEQUENCE [LARGE SCALE GENOMIC DNA]</scope>
</reference>